<dbReference type="PANTHER" id="PTHR45947:SF13">
    <property type="entry name" value="TRANSFERASE"/>
    <property type="match status" value="1"/>
</dbReference>
<dbReference type="EC" id="2.4.-.-" evidence="3"/>
<dbReference type="AlphaFoldDB" id="A0AAE3IZ31"/>
<evidence type="ECO:0000313" key="4">
    <source>
        <dbReference type="Proteomes" id="UP001208041"/>
    </source>
</evidence>
<dbReference type="InterPro" id="IPR028098">
    <property type="entry name" value="Glyco_trans_4-like_N"/>
</dbReference>
<feature type="domain" description="Glycosyl transferase family 1" evidence="1">
    <location>
        <begin position="231"/>
        <end position="387"/>
    </location>
</feature>
<accession>A0AAE3IZ31</accession>
<evidence type="ECO:0000259" key="2">
    <source>
        <dbReference type="Pfam" id="PF13439"/>
    </source>
</evidence>
<dbReference type="EMBL" id="JAOYFC010000001">
    <property type="protein sequence ID" value="MCV6823111.1"/>
    <property type="molecule type" value="Genomic_DNA"/>
</dbReference>
<keyword evidence="4" id="KW-1185">Reference proteome</keyword>
<comment type="caution">
    <text evidence="3">The sequence shown here is derived from an EMBL/GenBank/DDBJ whole genome shotgun (WGS) entry which is preliminary data.</text>
</comment>
<name>A0AAE3IZ31_9RHOB</name>
<protein>
    <submittedName>
        <fullName evidence="3">Glycosyltransferase</fullName>
        <ecNumber evidence="3">2.4.-.-</ecNumber>
    </submittedName>
</protein>
<feature type="domain" description="Glycosyltransferase subfamily 4-like N-terminal" evidence="2">
    <location>
        <begin position="13"/>
        <end position="134"/>
    </location>
</feature>
<dbReference type="PANTHER" id="PTHR45947">
    <property type="entry name" value="SULFOQUINOVOSYL TRANSFERASE SQD2"/>
    <property type="match status" value="1"/>
</dbReference>
<keyword evidence="3" id="KW-0328">Glycosyltransferase</keyword>
<dbReference type="Pfam" id="PF13439">
    <property type="entry name" value="Glyco_transf_4"/>
    <property type="match status" value="1"/>
</dbReference>
<dbReference type="Proteomes" id="UP001208041">
    <property type="component" value="Unassembled WGS sequence"/>
</dbReference>
<gene>
    <name evidence="3" type="ORF">OH136_00965</name>
</gene>
<dbReference type="Pfam" id="PF00534">
    <property type="entry name" value="Glycos_transf_1"/>
    <property type="match status" value="1"/>
</dbReference>
<evidence type="ECO:0000259" key="1">
    <source>
        <dbReference type="Pfam" id="PF00534"/>
    </source>
</evidence>
<dbReference type="InterPro" id="IPR001296">
    <property type="entry name" value="Glyco_trans_1"/>
</dbReference>
<dbReference type="GO" id="GO:0016757">
    <property type="term" value="F:glycosyltransferase activity"/>
    <property type="evidence" value="ECO:0007669"/>
    <property type="project" value="UniProtKB-KW"/>
</dbReference>
<sequence length="418" mass="46563">MRVLLAHKFFNLVGGAEVFVQETARILQENGHDVHFLTTGNPDDVDWSDAISPSQVTFVDPPEYRSGSPVQKLANLPKAIWSTQAKKVTADLLKKFQPDLLHCFAVHVHLSPSILATAKEAKIATVMTCNDYKHICPNYKLFHHGRVCEDCAGSKFFNAVKNRCAKDNYAHSVASALEAQFHASRNVYGELVDHYTFSSDFMAKKTIEFWPDREFSWSKLRNPFNSRDFTHSMEDDGYALYFGRLVEEKGVSLLLEAAKLCPDVPIKIVGDGPELERLQSTKRASNLDQVDFLGPVWGDALTPILKRARCIVVPSLWHENFPYVINQAFAVGRPVIGANRGGIPELVADGERGLVFKVEDVGSLAKALDTLNNSTKDAARMGQNAKLWSDETFSDQAYYTDLLSAYEGAIHANSDHGR</sequence>
<reference evidence="3" key="1">
    <citation type="submission" date="2022-10" db="EMBL/GenBank/DDBJ databases">
        <authorList>
            <person name="Yue Y."/>
        </authorList>
    </citation>
    <scope>NUCLEOTIDE SEQUENCE</scope>
    <source>
        <strain evidence="3">Z654</strain>
    </source>
</reference>
<dbReference type="RefSeq" id="WP_263951941.1">
    <property type="nucleotide sequence ID" value="NZ_JAOYFC010000001.1"/>
</dbReference>
<dbReference type="Gene3D" id="3.40.50.2000">
    <property type="entry name" value="Glycogen Phosphorylase B"/>
    <property type="match status" value="2"/>
</dbReference>
<evidence type="ECO:0000313" key="3">
    <source>
        <dbReference type="EMBL" id="MCV6823111.1"/>
    </source>
</evidence>
<proteinExistence type="predicted"/>
<organism evidence="3 4">
    <name type="scientific">Halocynthiibacter halioticoli</name>
    <dbReference type="NCBI Taxonomy" id="2986804"/>
    <lineage>
        <taxon>Bacteria</taxon>
        <taxon>Pseudomonadati</taxon>
        <taxon>Pseudomonadota</taxon>
        <taxon>Alphaproteobacteria</taxon>
        <taxon>Rhodobacterales</taxon>
        <taxon>Paracoccaceae</taxon>
        <taxon>Halocynthiibacter</taxon>
    </lineage>
</organism>
<dbReference type="SUPFAM" id="SSF53756">
    <property type="entry name" value="UDP-Glycosyltransferase/glycogen phosphorylase"/>
    <property type="match status" value="1"/>
</dbReference>
<dbReference type="InterPro" id="IPR050194">
    <property type="entry name" value="Glycosyltransferase_grp1"/>
</dbReference>
<keyword evidence="3" id="KW-0808">Transferase</keyword>